<organism evidence="8 9">
    <name type="scientific">Caenorhabditis nigoni</name>
    <dbReference type="NCBI Taxonomy" id="1611254"/>
    <lineage>
        <taxon>Eukaryota</taxon>
        <taxon>Metazoa</taxon>
        <taxon>Ecdysozoa</taxon>
        <taxon>Nematoda</taxon>
        <taxon>Chromadorea</taxon>
        <taxon>Rhabditida</taxon>
        <taxon>Rhabditina</taxon>
        <taxon>Rhabditomorpha</taxon>
        <taxon>Rhabditoidea</taxon>
        <taxon>Rhabditidae</taxon>
        <taxon>Peloderinae</taxon>
        <taxon>Caenorhabditis</taxon>
    </lineage>
</organism>
<dbReference type="OrthoDB" id="197400at2759"/>
<dbReference type="PANTHER" id="PTHR39267">
    <property type="entry name" value="SURVIVAL MOTOR NEURON-LIKE PROTEIN 1"/>
    <property type="match status" value="1"/>
</dbReference>
<protein>
    <recommendedName>
        <fullName evidence="7">Tudor domain-containing protein</fullName>
    </recommendedName>
</protein>
<dbReference type="PROSITE" id="PS50304">
    <property type="entry name" value="TUDOR"/>
    <property type="match status" value="1"/>
</dbReference>
<evidence type="ECO:0000256" key="3">
    <source>
        <dbReference type="ARBA" id="ARBA00022664"/>
    </source>
</evidence>
<comment type="similarity">
    <text evidence="2">Belongs to the SMN family.</text>
</comment>
<dbReference type="EMBL" id="PDUG01000001">
    <property type="protein sequence ID" value="PIC50681.1"/>
    <property type="molecule type" value="Genomic_DNA"/>
</dbReference>
<evidence type="ECO:0000313" key="9">
    <source>
        <dbReference type="Proteomes" id="UP000230233"/>
    </source>
</evidence>
<accession>A0A2G5VG57</accession>
<evidence type="ECO:0000256" key="6">
    <source>
        <dbReference type="SAM" id="MobiDB-lite"/>
    </source>
</evidence>
<comment type="caution">
    <text evidence="8">The sequence shown here is derived from an EMBL/GenBank/DDBJ whole genome shotgun (WGS) entry which is preliminary data.</text>
</comment>
<dbReference type="PANTHER" id="PTHR39267:SF1">
    <property type="entry name" value="SURVIVAL MOTOR NEURON PROTEIN"/>
    <property type="match status" value="1"/>
</dbReference>
<evidence type="ECO:0000256" key="5">
    <source>
        <dbReference type="ARBA" id="ARBA00023242"/>
    </source>
</evidence>
<dbReference type="InterPro" id="IPR047313">
    <property type="entry name" value="SMN_C"/>
</dbReference>
<dbReference type="SUPFAM" id="SSF63748">
    <property type="entry name" value="Tudor/PWWP/MBT"/>
    <property type="match status" value="1"/>
</dbReference>
<feature type="domain" description="Tudor" evidence="7">
    <location>
        <begin position="54"/>
        <end position="113"/>
    </location>
</feature>
<dbReference type="InterPro" id="IPR049481">
    <property type="entry name" value="SMN_G2-BD"/>
</dbReference>
<evidence type="ECO:0000256" key="4">
    <source>
        <dbReference type="ARBA" id="ARBA00023187"/>
    </source>
</evidence>
<evidence type="ECO:0000256" key="1">
    <source>
        <dbReference type="ARBA" id="ARBA00004123"/>
    </source>
</evidence>
<dbReference type="CDD" id="cd22852">
    <property type="entry name" value="SMN_C"/>
    <property type="match status" value="1"/>
</dbReference>
<sequence>MTNVWSAKNGMDVDDVWDDTELIKMYDQSIQEVYSSKSGVTEKQFKGEDGKTYTWKVGGHCMAPFEDEYFPATIDSIGGKDNLQVQVTFFYYGNQENVHMKDLWMNEEAIAKAVALEQKKESEKKSAKAGSSRTSSNHRSSAPLPNFAPPVPPNIIAMAPANQQEALSSMLMSWYMSGYHTGYYQALSDNAHKH</sequence>
<dbReference type="CDD" id="cd21182">
    <property type="entry name" value="Tudor_SMN_SPF30-like"/>
    <property type="match status" value="1"/>
</dbReference>
<keyword evidence="9" id="KW-1185">Reference proteome</keyword>
<evidence type="ECO:0000313" key="8">
    <source>
        <dbReference type="EMBL" id="PIC50681.1"/>
    </source>
</evidence>
<dbReference type="Pfam" id="PF20635">
    <property type="entry name" value="SMN_YG-box"/>
    <property type="match status" value="1"/>
</dbReference>
<feature type="region of interest" description="Disordered" evidence="6">
    <location>
        <begin position="117"/>
        <end position="146"/>
    </location>
</feature>
<proteinExistence type="inferred from homology"/>
<keyword evidence="4" id="KW-0508">mRNA splicing</keyword>
<dbReference type="AlphaFoldDB" id="A0A2G5VG57"/>
<dbReference type="Gene3D" id="3.40.190.10">
    <property type="entry name" value="Periplasmic binding protein-like II"/>
    <property type="match status" value="1"/>
</dbReference>
<comment type="subcellular location">
    <subcellularLocation>
        <location evidence="1">Nucleus</location>
    </subcellularLocation>
</comment>
<dbReference type="GO" id="GO:0008380">
    <property type="term" value="P:RNA splicing"/>
    <property type="evidence" value="ECO:0007669"/>
    <property type="project" value="UniProtKB-KW"/>
</dbReference>
<dbReference type="InterPro" id="IPR002999">
    <property type="entry name" value="Tudor"/>
</dbReference>
<keyword evidence="3" id="KW-0507">mRNA processing</keyword>
<evidence type="ECO:0000259" key="7">
    <source>
        <dbReference type="PROSITE" id="PS50304"/>
    </source>
</evidence>
<dbReference type="Pfam" id="PF20636">
    <property type="entry name" value="SMN_G2-BD"/>
    <property type="match status" value="1"/>
</dbReference>
<keyword evidence="5" id="KW-0539">Nucleus</keyword>
<evidence type="ECO:0000256" key="2">
    <source>
        <dbReference type="ARBA" id="ARBA00005371"/>
    </source>
</evidence>
<dbReference type="Gene3D" id="2.30.30.140">
    <property type="match status" value="1"/>
</dbReference>
<dbReference type="GO" id="GO:0005634">
    <property type="term" value="C:nucleus"/>
    <property type="evidence" value="ECO:0007669"/>
    <property type="project" value="UniProtKB-SubCell"/>
</dbReference>
<feature type="compositionally biased region" description="Low complexity" evidence="6">
    <location>
        <begin position="128"/>
        <end position="145"/>
    </location>
</feature>
<dbReference type="SMART" id="SM00333">
    <property type="entry name" value="TUDOR"/>
    <property type="match status" value="1"/>
</dbReference>
<name>A0A2G5VG57_9PELO</name>
<feature type="compositionally biased region" description="Basic and acidic residues" evidence="6">
    <location>
        <begin position="117"/>
        <end position="126"/>
    </location>
</feature>
<dbReference type="Proteomes" id="UP000230233">
    <property type="component" value="Chromosome I"/>
</dbReference>
<dbReference type="STRING" id="1611254.A0A2G5VG57"/>
<dbReference type="GO" id="GO:0006397">
    <property type="term" value="P:mRNA processing"/>
    <property type="evidence" value="ECO:0007669"/>
    <property type="project" value="UniProtKB-KW"/>
</dbReference>
<dbReference type="InterPro" id="IPR040424">
    <property type="entry name" value="Smn1"/>
</dbReference>
<gene>
    <name evidence="8" type="primary">Cni-smn-1</name>
    <name evidence="8" type="synonym">Cnig_chr_I.g1493</name>
    <name evidence="8" type="ORF">B9Z55_001493</name>
</gene>
<reference evidence="9" key="1">
    <citation type="submission" date="2017-10" db="EMBL/GenBank/DDBJ databases">
        <title>Rapid genome shrinkage in a self-fertile nematode reveals novel sperm competition proteins.</title>
        <authorList>
            <person name="Yin D."/>
            <person name="Schwarz E.M."/>
            <person name="Thomas C.G."/>
            <person name="Felde R.L."/>
            <person name="Korf I.F."/>
            <person name="Cutter A.D."/>
            <person name="Schartner C.M."/>
            <person name="Ralston E.J."/>
            <person name="Meyer B.J."/>
            <person name="Haag E.S."/>
        </authorList>
    </citation>
    <scope>NUCLEOTIDE SEQUENCE [LARGE SCALE GENOMIC DNA]</scope>
    <source>
        <strain evidence="9">JU1422</strain>
    </source>
</reference>
<dbReference type="CDD" id="cd22851">
    <property type="entry name" value="SMN_N"/>
    <property type="match status" value="1"/>
</dbReference>